<feature type="transmembrane region" description="Helical" evidence="6">
    <location>
        <begin position="71"/>
        <end position="92"/>
    </location>
</feature>
<keyword evidence="2" id="KW-0479">Metal-binding</keyword>
<feature type="transmembrane region" description="Helical" evidence="6">
    <location>
        <begin position="112"/>
        <end position="131"/>
    </location>
</feature>
<feature type="domain" description="4Fe-4S ferredoxin-type" evidence="7">
    <location>
        <begin position="293"/>
        <end position="323"/>
    </location>
</feature>
<evidence type="ECO:0000313" key="9">
    <source>
        <dbReference type="Proteomes" id="UP001183388"/>
    </source>
</evidence>
<name>A0ABU2LE18_9ACTN</name>
<keyword evidence="1" id="KW-0004">4Fe-4S</keyword>
<dbReference type="InterPro" id="IPR017896">
    <property type="entry name" value="4Fe4S_Fe-S-bd"/>
</dbReference>
<dbReference type="EMBL" id="JAVREN010000045">
    <property type="protein sequence ID" value="MDT0309735.1"/>
    <property type="molecule type" value="Genomic_DNA"/>
</dbReference>
<dbReference type="PANTHER" id="PTHR43255:SF1">
    <property type="entry name" value="IRON-SULFUR-BINDING OXIDOREDUCTASE FADF-RELATED"/>
    <property type="match status" value="1"/>
</dbReference>
<evidence type="ECO:0000313" key="8">
    <source>
        <dbReference type="EMBL" id="MDT0309735.1"/>
    </source>
</evidence>
<evidence type="ECO:0000259" key="7">
    <source>
        <dbReference type="PROSITE" id="PS51379"/>
    </source>
</evidence>
<dbReference type="Gene3D" id="1.10.1060.10">
    <property type="entry name" value="Alpha-helical ferredoxin"/>
    <property type="match status" value="1"/>
</dbReference>
<evidence type="ECO:0000256" key="1">
    <source>
        <dbReference type="ARBA" id="ARBA00022485"/>
    </source>
</evidence>
<dbReference type="Proteomes" id="UP001183388">
    <property type="component" value="Unassembled WGS sequence"/>
</dbReference>
<proteinExistence type="predicted"/>
<dbReference type="SUPFAM" id="SSF46548">
    <property type="entry name" value="alpha-helical ferredoxin"/>
    <property type="match status" value="1"/>
</dbReference>
<evidence type="ECO:0000256" key="5">
    <source>
        <dbReference type="ARBA" id="ARBA00023014"/>
    </source>
</evidence>
<keyword evidence="5" id="KW-0411">Iron-sulfur</keyword>
<dbReference type="PANTHER" id="PTHR43255">
    <property type="entry name" value="IRON-SULFUR-BINDING OXIDOREDUCTASE FADF-RELATED-RELATED"/>
    <property type="match status" value="1"/>
</dbReference>
<protein>
    <submittedName>
        <fullName evidence="8">(Fe-S)-binding protein</fullName>
    </submittedName>
</protein>
<dbReference type="PROSITE" id="PS00198">
    <property type="entry name" value="4FE4S_FER_1"/>
    <property type="match status" value="1"/>
</dbReference>
<keyword evidence="3" id="KW-0560">Oxidoreductase</keyword>
<keyword evidence="6" id="KW-0812">Transmembrane</keyword>
<feature type="domain" description="4Fe-4S ferredoxin-type" evidence="7">
    <location>
        <begin position="357"/>
        <end position="389"/>
    </location>
</feature>
<evidence type="ECO:0000256" key="6">
    <source>
        <dbReference type="SAM" id="Phobius"/>
    </source>
</evidence>
<dbReference type="RefSeq" id="WP_311632697.1">
    <property type="nucleotide sequence ID" value="NZ_JAVREN010000045.1"/>
</dbReference>
<organism evidence="8 9">
    <name type="scientific">Streptomyces boetiae</name>
    <dbReference type="NCBI Taxonomy" id="3075541"/>
    <lineage>
        <taxon>Bacteria</taxon>
        <taxon>Bacillati</taxon>
        <taxon>Actinomycetota</taxon>
        <taxon>Actinomycetes</taxon>
        <taxon>Kitasatosporales</taxon>
        <taxon>Streptomycetaceae</taxon>
        <taxon>Streptomyces</taxon>
    </lineage>
</organism>
<dbReference type="InterPro" id="IPR051460">
    <property type="entry name" value="HdrC_iron-sulfur_subunit"/>
</dbReference>
<reference evidence="9" key="1">
    <citation type="submission" date="2023-07" db="EMBL/GenBank/DDBJ databases">
        <title>30 novel species of actinomycetes from the DSMZ collection.</title>
        <authorList>
            <person name="Nouioui I."/>
        </authorList>
    </citation>
    <scope>NUCLEOTIDE SEQUENCE [LARGE SCALE GENOMIC DNA]</scope>
    <source>
        <strain evidence="9">DSM 44917</strain>
    </source>
</reference>
<evidence type="ECO:0000256" key="3">
    <source>
        <dbReference type="ARBA" id="ARBA00023002"/>
    </source>
</evidence>
<dbReference type="InterPro" id="IPR017900">
    <property type="entry name" value="4Fe4S_Fe_S_CS"/>
</dbReference>
<dbReference type="PROSITE" id="PS51379">
    <property type="entry name" value="4FE4S_FER_2"/>
    <property type="match status" value="2"/>
</dbReference>
<dbReference type="Pfam" id="PF02754">
    <property type="entry name" value="CCG"/>
    <property type="match status" value="2"/>
</dbReference>
<evidence type="ECO:0000256" key="4">
    <source>
        <dbReference type="ARBA" id="ARBA00023004"/>
    </source>
</evidence>
<keyword evidence="9" id="KW-1185">Reference proteome</keyword>
<accession>A0ABU2LE18</accession>
<dbReference type="InterPro" id="IPR004017">
    <property type="entry name" value="Cys_rich_dom"/>
</dbReference>
<keyword evidence="6" id="KW-0472">Membrane</keyword>
<keyword evidence="6" id="KW-1133">Transmembrane helix</keyword>
<feature type="transmembrane region" description="Helical" evidence="6">
    <location>
        <begin position="6"/>
        <end position="25"/>
    </location>
</feature>
<feature type="transmembrane region" description="Helical" evidence="6">
    <location>
        <begin position="209"/>
        <end position="232"/>
    </location>
</feature>
<evidence type="ECO:0000256" key="2">
    <source>
        <dbReference type="ARBA" id="ARBA00022723"/>
    </source>
</evidence>
<feature type="transmembrane region" description="Helical" evidence="6">
    <location>
        <begin position="152"/>
        <end position="174"/>
    </location>
</feature>
<dbReference type="Pfam" id="PF13187">
    <property type="entry name" value="Fer4_9"/>
    <property type="match status" value="1"/>
</dbReference>
<gene>
    <name evidence="8" type="ORF">RM780_22660</name>
</gene>
<dbReference type="InterPro" id="IPR009051">
    <property type="entry name" value="Helical_ferredxn"/>
</dbReference>
<keyword evidence="4" id="KW-0408">Iron</keyword>
<comment type="caution">
    <text evidence="8">The sequence shown here is derived from an EMBL/GenBank/DDBJ whole genome shotgun (WGS) entry which is preliminary data.</text>
</comment>
<sequence length="711" mass="78716">MQLAAIVITLVLTAVAIALFSRAAFQLIRFLRLGQPLPEGTRTDSPGQRTRTLAREFFGHTRMNRWGVVGIAHWFVAIGFFTLGGTILQAYGQLFDAEWILPVLGEFVPYEMYVEFIAAATTAGILTLIVIRQLSVPRRAGRKSRFAGSTSWQAYFVEYVILTIGAAILTLRGLEGAIHHVDSYEPGFFVSYPLVQAFEGLDHSTLQNLIYLVALIKLGTTMIWAITIGLNIDMGVAWHRLLGFPNIWLKRNADGATSLGALLPMTSGGKPVNFEDPGEDDQFGVSQIEHFSWKGLLDFTTCTECGRCQSQCPAWNTGKPLSPKLLIMSLRDHAHASAPYLLAGETVERPLIGTAEENGVIDPDVLWSCTTCGACVEQCPVDIEHVDHIVDMRRYQVMIESSFPSEAGTMLKNLERKGNPWGLAKKKRLEWTKEVDFEVPIVGQDVESLADVDYLYWVGCAGALEDRAKKTTKAFAELLHIAGVRFAIMGGDESCTGDSARRLGNEFLFQQLGQQNVEALNELSAKKIVATCPHCFNTLANEYPQLGGTYEVIHHTQLLQNLIDEGKLIPVTPVEGLITYHDPCYLGRHNKVYTPPREIIGRVPGLRNEEMHRHKERGFCCGAGGARMWMEERIGKRINEERVDEALSLNPDIVSTACPFCLVMLSDSINGKKNDGKAKEDLKVVDVAQLLLDSVTKAPETPVEEPEAVRS</sequence>